<keyword evidence="1 6" id="KW-0963">Cytoplasm</keyword>
<dbReference type="PANTHER" id="PTHR31760:SF0">
    <property type="entry name" value="S-ADENOSYL-L-METHIONINE-DEPENDENT METHYLTRANSFERASES SUPERFAMILY PROTEIN"/>
    <property type="match status" value="1"/>
</dbReference>
<dbReference type="PANTHER" id="PTHR31760">
    <property type="entry name" value="S-ADENOSYL-L-METHIONINE-DEPENDENT METHYLTRANSFERASES SUPERFAMILY PROTEIN"/>
    <property type="match status" value="1"/>
</dbReference>
<dbReference type="Pfam" id="PF02527">
    <property type="entry name" value="GidB"/>
    <property type="match status" value="1"/>
</dbReference>
<dbReference type="HOGENOM" id="CLU_065341_2_2_10"/>
<dbReference type="CDD" id="cd02440">
    <property type="entry name" value="AdoMet_MTases"/>
    <property type="match status" value="1"/>
</dbReference>
<dbReference type="AlphaFoldDB" id="B6YRN7"/>
<dbReference type="GO" id="GO:0070043">
    <property type="term" value="F:rRNA (guanine-N7-)-methyltransferase activity"/>
    <property type="evidence" value="ECO:0007669"/>
    <property type="project" value="UniProtKB-UniRule"/>
</dbReference>
<reference evidence="8" key="1">
    <citation type="journal article" date="2008" name="Science">
        <title>Genome of an endosymbiont coupling N2 fixation to cellulolysis within RT protist cells in termite gut.</title>
        <authorList>
            <person name="Hongoh Y."/>
            <person name="Sharma V.K."/>
            <person name="Prakash T."/>
            <person name="Noda S."/>
            <person name="Toh H."/>
            <person name="Taylor T.D."/>
            <person name="Kudo T."/>
            <person name="Sakaki Y."/>
            <person name="Toyoda A."/>
            <person name="Hattori M."/>
            <person name="Ohkuma M."/>
        </authorList>
    </citation>
    <scope>NUCLEOTIDE SEQUENCE [LARGE SCALE GENOMIC DNA]</scope>
</reference>
<organism evidence="7 8">
    <name type="scientific">Azobacteroides pseudotrichonymphae genomovar. CFP2</name>
    <dbReference type="NCBI Taxonomy" id="511995"/>
    <lineage>
        <taxon>Bacteria</taxon>
        <taxon>Pseudomonadati</taxon>
        <taxon>Bacteroidota</taxon>
        <taxon>Bacteroidia</taxon>
        <taxon>Bacteroidales</taxon>
        <taxon>Candidatus Azobacteroides</taxon>
    </lineage>
</organism>
<feature type="binding site" evidence="6">
    <location>
        <begin position="125"/>
        <end position="126"/>
    </location>
    <ligand>
        <name>S-adenosyl-L-methionine</name>
        <dbReference type="ChEBI" id="CHEBI:59789"/>
    </ligand>
</feature>
<keyword evidence="2 6" id="KW-0698">rRNA processing</keyword>
<evidence type="ECO:0000256" key="5">
    <source>
        <dbReference type="ARBA" id="ARBA00022691"/>
    </source>
</evidence>
<dbReference type="RefSeq" id="WP_012573619.1">
    <property type="nucleotide sequence ID" value="NC_011565.1"/>
</dbReference>
<evidence type="ECO:0000313" key="8">
    <source>
        <dbReference type="Proteomes" id="UP000000723"/>
    </source>
</evidence>
<dbReference type="SUPFAM" id="SSF53335">
    <property type="entry name" value="S-adenosyl-L-methionine-dependent methyltransferases"/>
    <property type="match status" value="1"/>
</dbReference>
<name>B6YRN7_AZOPC</name>
<dbReference type="GO" id="GO:0005829">
    <property type="term" value="C:cytosol"/>
    <property type="evidence" value="ECO:0007669"/>
    <property type="project" value="TreeGrafter"/>
</dbReference>
<evidence type="ECO:0000256" key="2">
    <source>
        <dbReference type="ARBA" id="ARBA00022552"/>
    </source>
</evidence>
<dbReference type="KEGG" id="aps:CFPG_596"/>
<dbReference type="EMBL" id="AP010656">
    <property type="protein sequence ID" value="BAG83859.1"/>
    <property type="molecule type" value="Genomic_DNA"/>
</dbReference>
<protein>
    <recommendedName>
        <fullName evidence="6">Ribosomal RNA small subunit methyltransferase G</fullName>
        <ecNumber evidence="6">2.1.1.-</ecNumber>
    </recommendedName>
    <alternativeName>
        <fullName evidence="6">16S rRNA 7-methylguanosine methyltransferase</fullName>
        <shortName evidence="6">16S rRNA m7G methyltransferase</shortName>
    </alternativeName>
</protein>
<dbReference type="STRING" id="511995.CFPG_596"/>
<dbReference type="NCBIfam" id="TIGR00138">
    <property type="entry name" value="rsmG_gidB"/>
    <property type="match status" value="1"/>
</dbReference>
<sequence length="209" mass="24322">MHFENSLVKYFPYIVHEQKVQFFALRDLYTNWNRKANLISRKDIGNLYERHVLHSLGIAQIISFCDYSTILDVGTGGGFPGVPLAILFPNVRFLLLDSTAKKIKILENIISKLNLRNVKCKCMRAEYERGQFDFIISRAAMPLLELVNITQKNISIKQQNTLPNGFLCLKGGNLHDELEPFKKRVIEYKLSNYFQEEFFKKKKVIYLPV</sequence>
<gene>
    <name evidence="6" type="primary">rsmG</name>
    <name evidence="7" type="ordered locus">CFPG_596</name>
</gene>
<dbReference type="InterPro" id="IPR003682">
    <property type="entry name" value="rRNA_ssu_MeTfrase_G"/>
</dbReference>
<keyword evidence="3 6" id="KW-0489">Methyltransferase</keyword>
<dbReference type="EC" id="2.1.1.-" evidence="6"/>
<dbReference type="Gene3D" id="3.40.50.150">
    <property type="entry name" value="Vaccinia Virus protein VP39"/>
    <property type="match status" value="1"/>
</dbReference>
<dbReference type="PIRSF" id="PIRSF003078">
    <property type="entry name" value="GidB"/>
    <property type="match status" value="1"/>
</dbReference>
<comment type="similarity">
    <text evidence="6">Belongs to the methyltransferase superfamily. RNA methyltransferase RsmG family.</text>
</comment>
<evidence type="ECO:0000256" key="3">
    <source>
        <dbReference type="ARBA" id="ARBA00022603"/>
    </source>
</evidence>
<proteinExistence type="inferred from homology"/>
<evidence type="ECO:0000313" key="7">
    <source>
        <dbReference type="EMBL" id="BAG83859.1"/>
    </source>
</evidence>
<evidence type="ECO:0000256" key="6">
    <source>
        <dbReference type="HAMAP-Rule" id="MF_00074"/>
    </source>
</evidence>
<keyword evidence="4 6" id="KW-0808">Transferase</keyword>
<keyword evidence="8" id="KW-1185">Reference proteome</keyword>
<feature type="binding site" evidence="6">
    <location>
        <position position="74"/>
    </location>
    <ligand>
        <name>S-adenosyl-L-methionine</name>
        <dbReference type="ChEBI" id="CHEBI:59789"/>
    </ligand>
</feature>
<dbReference type="InterPro" id="IPR029063">
    <property type="entry name" value="SAM-dependent_MTases_sf"/>
</dbReference>
<dbReference type="Proteomes" id="UP000000723">
    <property type="component" value="Chromosome"/>
</dbReference>
<keyword evidence="5 6" id="KW-0949">S-adenosyl-L-methionine</keyword>
<dbReference type="eggNOG" id="COG0357">
    <property type="taxonomic scope" value="Bacteria"/>
</dbReference>
<feature type="binding site" evidence="6">
    <location>
        <begin position="97"/>
        <end position="99"/>
    </location>
    <ligand>
        <name>S-adenosyl-L-methionine</name>
        <dbReference type="ChEBI" id="CHEBI:59789"/>
    </ligand>
</feature>
<feature type="binding site" evidence="6">
    <location>
        <position position="138"/>
    </location>
    <ligand>
        <name>S-adenosyl-L-methionine</name>
        <dbReference type="ChEBI" id="CHEBI:59789"/>
    </ligand>
</feature>
<dbReference type="OrthoDB" id="9808773at2"/>
<accession>B6YRN7</accession>
<evidence type="ECO:0000256" key="4">
    <source>
        <dbReference type="ARBA" id="ARBA00022679"/>
    </source>
</evidence>
<comment type="subcellular location">
    <subcellularLocation>
        <location evidence="6">Cytoplasm</location>
    </subcellularLocation>
</comment>
<dbReference type="HAMAP" id="MF_00074">
    <property type="entry name" value="16SrRNA_methyltr_G"/>
    <property type="match status" value="1"/>
</dbReference>
<feature type="binding site" evidence="6">
    <location>
        <position position="79"/>
    </location>
    <ligand>
        <name>S-adenosyl-L-methionine</name>
        <dbReference type="ChEBI" id="CHEBI:59789"/>
    </ligand>
</feature>
<comment type="function">
    <text evidence="6">Specifically methylates the N7 position of a guanine in 16S rRNA.</text>
</comment>
<evidence type="ECO:0000256" key="1">
    <source>
        <dbReference type="ARBA" id="ARBA00022490"/>
    </source>
</evidence>